<comment type="caution">
    <text evidence="1">The sequence shown here is derived from an EMBL/GenBank/DDBJ whole genome shotgun (WGS) entry which is preliminary data.</text>
</comment>
<reference evidence="1 2" key="1">
    <citation type="submission" date="2018-04" db="EMBL/GenBank/DDBJ databases">
        <title>Draft genome sequence of Pseudomonas syringae pv. actinidiae biovar 3 strains isolated from kiwifruit in Kagawa prefecture.</title>
        <authorList>
            <person name="Tabuchi M."/>
            <person name="Saito M."/>
            <person name="Fujiwara S."/>
            <person name="Sasa N."/>
            <person name="Akimitsu K."/>
            <person name="Gomi K."/>
            <person name="Konishi-Sugita S."/>
            <person name="Hamano K."/>
            <person name="Kataoka I."/>
        </authorList>
    </citation>
    <scope>NUCLEOTIDE SEQUENCE [LARGE SCALE GENOMIC DNA]</scope>
    <source>
        <strain evidence="1 2">MAFF212211</strain>
    </source>
</reference>
<dbReference type="EMBL" id="BGKA01000079">
    <property type="protein sequence ID" value="GBH16198.1"/>
    <property type="molecule type" value="Genomic_DNA"/>
</dbReference>
<accession>A0AAN4Q2N4</accession>
<dbReference type="AlphaFoldDB" id="A0AAN4Q2N4"/>
<gene>
    <name evidence="1" type="ORF">KPSA3_02138</name>
</gene>
<name>A0AAN4Q2N4_PSESF</name>
<proteinExistence type="predicted"/>
<dbReference type="Proteomes" id="UP000248291">
    <property type="component" value="Unassembled WGS sequence"/>
</dbReference>
<evidence type="ECO:0000313" key="1">
    <source>
        <dbReference type="EMBL" id="GBH16198.1"/>
    </source>
</evidence>
<evidence type="ECO:0000313" key="2">
    <source>
        <dbReference type="Proteomes" id="UP000248291"/>
    </source>
</evidence>
<protein>
    <submittedName>
        <fullName evidence="1">Uncharacterized protein</fullName>
    </submittedName>
</protein>
<organism evidence="1 2">
    <name type="scientific">Pseudomonas syringae pv. actinidiae</name>
    <dbReference type="NCBI Taxonomy" id="103796"/>
    <lineage>
        <taxon>Bacteria</taxon>
        <taxon>Pseudomonadati</taxon>
        <taxon>Pseudomonadota</taxon>
        <taxon>Gammaproteobacteria</taxon>
        <taxon>Pseudomonadales</taxon>
        <taxon>Pseudomonadaceae</taxon>
        <taxon>Pseudomonas</taxon>
        <taxon>Pseudomonas syringae</taxon>
    </lineage>
</organism>
<sequence length="38" mass="4456">MFFECVSCCRFATEGGDIDAWISRWSDHSYPEKLIELI</sequence>